<evidence type="ECO:0000259" key="3">
    <source>
        <dbReference type="PROSITE" id="PS50076"/>
    </source>
</evidence>
<dbReference type="PROSITE" id="PS00636">
    <property type="entry name" value="DNAJ_1"/>
    <property type="match status" value="1"/>
</dbReference>
<feature type="region of interest" description="Disordered" evidence="2">
    <location>
        <begin position="161"/>
        <end position="198"/>
    </location>
</feature>
<evidence type="ECO:0000256" key="2">
    <source>
        <dbReference type="SAM" id="MobiDB-lite"/>
    </source>
</evidence>
<dbReference type="EMBL" id="JAKCXM010000004">
    <property type="protein sequence ID" value="KAJ0409412.1"/>
    <property type="molecule type" value="Genomic_DNA"/>
</dbReference>
<proteinExistence type="predicted"/>
<evidence type="ECO:0000256" key="1">
    <source>
        <dbReference type="ARBA" id="ARBA00023186"/>
    </source>
</evidence>
<dbReference type="PRINTS" id="PR00625">
    <property type="entry name" value="JDOMAIN"/>
</dbReference>
<sequence>MDYYRVLNVSRHATAKEIKQAYLRLAKILHPDVTGGDTQKAELFKQVSEAHAVLSDNAQRRQYDATRPMESYGARPTGPSGATHPYAAGGAPDMRARPMYGIDEEVWLAHHYGPNAGRHGRVPNRYYGMNVAEERAEREQERIERLTKHYKMRSTAGYFMRRDERLRKQAAERAAQRKREGKPEVEEDAEHLDRCVIA</sequence>
<dbReference type="InterPro" id="IPR001623">
    <property type="entry name" value="DnaJ_domain"/>
</dbReference>
<protein>
    <recommendedName>
        <fullName evidence="3">J domain-containing protein</fullName>
    </recommendedName>
</protein>
<dbReference type="PANTHER" id="PTHR44145:SF3">
    <property type="entry name" value="DNAJ HOMOLOG SUBFAMILY A MEMBER 3, MITOCHONDRIAL"/>
    <property type="match status" value="1"/>
</dbReference>
<dbReference type="Pfam" id="PF00226">
    <property type="entry name" value="DnaJ"/>
    <property type="match status" value="1"/>
</dbReference>
<feature type="compositionally biased region" description="Basic and acidic residues" evidence="2">
    <location>
        <begin position="161"/>
        <end position="184"/>
    </location>
</feature>
<dbReference type="PANTHER" id="PTHR44145">
    <property type="entry name" value="DNAJ HOMOLOG SUBFAMILY A MEMBER 3, MITOCHONDRIAL"/>
    <property type="match status" value="1"/>
</dbReference>
<reference evidence="4" key="1">
    <citation type="submission" date="2021-12" db="EMBL/GenBank/DDBJ databases">
        <title>Prjna785345.</title>
        <authorList>
            <person name="Rujirawat T."/>
            <person name="Krajaejun T."/>
        </authorList>
    </citation>
    <scope>NUCLEOTIDE SEQUENCE</scope>
    <source>
        <strain evidence="4">Pi057C3</strain>
    </source>
</reference>
<dbReference type="InterPro" id="IPR018253">
    <property type="entry name" value="DnaJ_domain_CS"/>
</dbReference>
<dbReference type="SMART" id="SM00271">
    <property type="entry name" value="DnaJ"/>
    <property type="match status" value="1"/>
</dbReference>
<name>A0AAD5M993_PYTIN</name>
<dbReference type="Gene3D" id="1.10.287.110">
    <property type="entry name" value="DnaJ domain"/>
    <property type="match status" value="1"/>
</dbReference>
<feature type="domain" description="J" evidence="3">
    <location>
        <begin position="2"/>
        <end position="67"/>
    </location>
</feature>
<dbReference type="SUPFAM" id="SSF46565">
    <property type="entry name" value="Chaperone J-domain"/>
    <property type="match status" value="1"/>
</dbReference>
<gene>
    <name evidence="4" type="ORF">P43SY_002302</name>
</gene>
<dbReference type="CDD" id="cd06257">
    <property type="entry name" value="DnaJ"/>
    <property type="match status" value="1"/>
</dbReference>
<keyword evidence="5" id="KW-1185">Reference proteome</keyword>
<evidence type="ECO:0000313" key="4">
    <source>
        <dbReference type="EMBL" id="KAJ0409412.1"/>
    </source>
</evidence>
<dbReference type="InterPro" id="IPR036869">
    <property type="entry name" value="J_dom_sf"/>
</dbReference>
<dbReference type="InterPro" id="IPR051938">
    <property type="entry name" value="Apopto_cytoskel_mod"/>
</dbReference>
<dbReference type="AlphaFoldDB" id="A0AAD5M993"/>
<evidence type="ECO:0000313" key="5">
    <source>
        <dbReference type="Proteomes" id="UP001209570"/>
    </source>
</evidence>
<organism evidence="4 5">
    <name type="scientific">Pythium insidiosum</name>
    <name type="common">Pythiosis disease agent</name>
    <dbReference type="NCBI Taxonomy" id="114742"/>
    <lineage>
        <taxon>Eukaryota</taxon>
        <taxon>Sar</taxon>
        <taxon>Stramenopiles</taxon>
        <taxon>Oomycota</taxon>
        <taxon>Peronosporomycetes</taxon>
        <taxon>Pythiales</taxon>
        <taxon>Pythiaceae</taxon>
        <taxon>Pythium</taxon>
    </lineage>
</organism>
<comment type="caution">
    <text evidence="4">The sequence shown here is derived from an EMBL/GenBank/DDBJ whole genome shotgun (WGS) entry which is preliminary data.</text>
</comment>
<accession>A0AAD5M993</accession>
<keyword evidence="1" id="KW-0143">Chaperone</keyword>
<dbReference type="Proteomes" id="UP001209570">
    <property type="component" value="Unassembled WGS sequence"/>
</dbReference>
<dbReference type="PROSITE" id="PS50076">
    <property type="entry name" value="DNAJ_2"/>
    <property type="match status" value="1"/>
</dbReference>